<evidence type="ECO:0000256" key="2">
    <source>
        <dbReference type="SAM" id="MobiDB-lite"/>
    </source>
</evidence>
<evidence type="ECO:0000313" key="4">
    <source>
        <dbReference type="Proteomes" id="UP000784919"/>
    </source>
</evidence>
<evidence type="ECO:0000313" key="3">
    <source>
        <dbReference type="EMBL" id="KAG5962247.1"/>
    </source>
</evidence>
<dbReference type="AlphaFoldDB" id="A0A9P7SN72"/>
<organism evidence="3 4">
    <name type="scientific">Claviceps arundinis</name>
    <dbReference type="NCBI Taxonomy" id="1623583"/>
    <lineage>
        <taxon>Eukaryota</taxon>
        <taxon>Fungi</taxon>
        <taxon>Dikarya</taxon>
        <taxon>Ascomycota</taxon>
        <taxon>Pezizomycotina</taxon>
        <taxon>Sordariomycetes</taxon>
        <taxon>Hypocreomycetidae</taxon>
        <taxon>Hypocreales</taxon>
        <taxon>Clavicipitaceae</taxon>
        <taxon>Claviceps</taxon>
    </lineage>
</organism>
<comment type="caution">
    <text evidence="3">The sequence shown here is derived from an EMBL/GenBank/DDBJ whole genome shotgun (WGS) entry which is preliminary data.</text>
</comment>
<feature type="compositionally biased region" description="Basic and acidic residues" evidence="2">
    <location>
        <begin position="62"/>
        <end position="77"/>
    </location>
</feature>
<dbReference type="Proteomes" id="UP000784919">
    <property type="component" value="Unassembled WGS sequence"/>
</dbReference>
<gene>
    <name evidence="3" type="ORF">E4U56_003425</name>
</gene>
<reference evidence="3" key="1">
    <citation type="journal article" date="2020" name="bioRxiv">
        <title>Whole genome comparisons of ergot fungi reveals the divergence and evolution of species within the genus Claviceps are the result of varying mechanisms driving genome evolution and host range expansion.</title>
        <authorList>
            <person name="Wyka S.A."/>
            <person name="Mondo S.J."/>
            <person name="Liu M."/>
            <person name="Dettman J."/>
            <person name="Nalam V."/>
            <person name="Broders K.D."/>
        </authorList>
    </citation>
    <scope>NUCLEOTIDE SEQUENCE</scope>
    <source>
        <strain evidence="3">CCC 1102</strain>
    </source>
</reference>
<feature type="region of interest" description="Disordered" evidence="2">
    <location>
        <begin position="54"/>
        <end position="77"/>
    </location>
</feature>
<evidence type="ECO:0000256" key="1">
    <source>
        <dbReference type="SAM" id="Coils"/>
    </source>
</evidence>
<sequence>MHGDSQPLQDHVNRQQTELNDITAKIEAAQLATRQLKQQSSVDFIDEDPSVDLCEGSGSHDTFPDDPVKQKGKEEGHCQRDSVFTESLLASDLIRKIIWSFRH</sequence>
<proteinExistence type="predicted"/>
<protein>
    <submittedName>
        <fullName evidence="3">Uncharacterized protein</fullName>
    </submittedName>
</protein>
<dbReference type="EMBL" id="SRPS01000224">
    <property type="protein sequence ID" value="KAG5962247.1"/>
    <property type="molecule type" value="Genomic_DNA"/>
</dbReference>
<feature type="coiled-coil region" evidence="1">
    <location>
        <begin position="12"/>
        <end position="39"/>
    </location>
</feature>
<accession>A0A9P7SN72</accession>
<keyword evidence="1" id="KW-0175">Coiled coil</keyword>
<name>A0A9P7SN72_9HYPO</name>